<protein>
    <submittedName>
        <fullName evidence="1">Uncharacterized protein</fullName>
    </submittedName>
</protein>
<comment type="caution">
    <text evidence="1">The sequence shown here is derived from an EMBL/GenBank/DDBJ whole genome shotgun (WGS) entry which is preliminary data.</text>
</comment>
<proteinExistence type="predicted"/>
<dbReference type="Proteomes" id="UP001062846">
    <property type="component" value="Chromosome 1"/>
</dbReference>
<gene>
    <name evidence="1" type="ORF">RHMOL_Rhmol01G0162700</name>
</gene>
<accession>A0ACC0Q5D3</accession>
<reference evidence="1" key="1">
    <citation type="submission" date="2022-02" db="EMBL/GenBank/DDBJ databases">
        <title>Plant Genome Project.</title>
        <authorList>
            <person name="Zhang R.-G."/>
        </authorList>
    </citation>
    <scope>NUCLEOTIDE SEQUENCE</scope>
    <source>
        <strain evidence="1">AT1</strain>
    </source>
</reference>
<dbReference type="EMBL" id="CM046388">
    <property type="protein sequence ID" value="KAI8571973.1"/>
    <property type="molecule type" value="Genomic_DNA"/>
</dbReference>
<evidence type="ECO:0000313" key="1">
    <source>
        <dbReference type="EMBL" id="KAI8571973.1"/>
    </source>
</evidence>
<organism evidence="1 2">
    <name type="scientific">Rhododendron molle</name>
    <name type="common">Chinese azalea</name>
    <name type="synonym">Azalea mollis</name>
    <dbReference type="NCBI Taxonomy" id="49168"/>
    <lineage>
        <taxon>Eukaryota</taxon>
        <taxon>Viridiplantae</taxon>
        <taxon>Streptophyta</taxon>
        <taxon>Embryophyta</taxon>
        <taxon>Tracheophyta</taxon>
        <taxon>Spermatophyta</taxon>
        <taxon>Magnoliopsida</taxon>
        <taxon>eudicotyledons</taxon>
        <taxon>Gunneridae</taxon>
        <taxon>Pentapetalae</taxon>
        <taxon>asterids</taxon>
        <taxon>Ericales</taxon>
        <taxon>Ericaceae</taxon>
        <taxon>Ericoideae</taxon>
        <taxon>Rhodoreae</taxon>
        <taxon>Rhododendron</taxon>
    </lineage>
</organism>
<name>A0ACC0Q5D3_RHOML</name>
<evidence type="ECO:0000313" key="2">
    <source>
        <dbReference type="Proteomes" id="UP001062846"/>
    </source>
</evidence>
<keyword evidence="2" id="KW-1185">Reference proteome</keyword>
<sequence>MRKAHKVANLHHFHFEIFNSVIDMQVIELDARFPESTTDLLLYVACLNPSNLFSSFDKKKLIHMAELYPQDFSSMDLMILDDQLDNYIVDVRTTIEFSSLHGISDLAQKMVEIGRHRAYPLVYLLIVLALTLPVATATIERAFSAMNYVKNQWRNRMGDEWTSDSMVAYIEGKITGRLCGPDLITTFMVSSLQITKTWHLQTISPIHDEPHPPLSRVSLLPFSPLCSPHSEDCCLLLPSRANLVPQLPPSHLFESSTPETLPSIVHASNIAIPSSSG</sequence>